<proteinExistence type="predicted"/>
<accession>A0A8S3VEE4</accession>
<feature type="compositionally biased region" description="Basic and acidic residues" evidence="2">
    <location>
        <begin position="175"/>
        <end position="194"/>
    </location>
</feature>
<sequence length="648" mass="75102">MPTSVSTDRNKPKPEVPRLCVPFTTIKTDDKGARPKEQTTHKTQTTKEHDQKNRQRTSHKQQRNTTKRTDNAQVTNNKGTRPKEQTTHKSQTTKEHDQKNRQRTRHKQQRNTTKRTDNAQVTNNKGARPKEQTTHKSQTTKEHDQKNRQRTRHKQQRNTTKRTDNAQDTNNKGTRPKEQTTHKSQTTKEHDQKNRQRTSHKQQRNTTKRTDNAQDTNNKGTRPKEQTTHKSQTTKEHDQKNRQRTSHKQQRSTTKRTDNAQDTNNKGTRPKEQTTHKSQTTKEHDQKNRQRTSHKQQRSTTKRTDNAQDTNNKGTRPKEQTTHKSQTTKEHDQKNRQRTSHKQQRSTTKRTDNAQDTNNKGRSKNRSNDDARCITDTEGRITSKQASSDTHLPGWKDEIQCYNCGRFGHFINECRAHKRQYNGNNGRGNRTVRPLHYISRHRRVERSKMNVGADASNMEAGADVDVTLHNQPTVLIDNGATPLKISVYDKEQKLFATMINDYDTSTSKLQIGNTESCKKFVKRDNALLEKTLVEAREHVPIRLLNVSNNVTTIRTGTTVGEGSSNQIRYPNQDIGESASIEFDLEKRYEEEFLSDICPYATSRGKTRLYEAPETKTSKIGIEDTDSEFGIKPRRPCQRRLRQVKQSPL</sequence>
<feature type="compositionally biased region" description="Basic and acidic residues" evidence="2">
    <location>
        <begin position="81"/>
        <end position="100"/>
    </location>
</feature>
<feature type="compositionally biased region" description="Basic residues" evidence="2">
    <location>
        <begin position="101"/>
        <end position="113"/>
    </location>
</feature>
<feature type="domain" description="CCHC-type" evidence="3">
    <location>
        <begin position="401"/>
        <end position="415"/>
    </location>
</feature>
<feature type="compositionally biased region" description="Basic residues" evidence="2">
    <location>
        <begin position="631"/>
        <end position="642"/>
    </location>
</feature>
<name>A0A8S3VEE4_MYTED</name>
<evidence type="ECO:0000256" key="2">
    <source>
        <dbReference type="SAM" id="MobiDB-lite"/>
    </source>
</evidence>
<dbReference type="PROSITE" id="PS50158">
    <property type="entry name" value="ZF_CCHC"/>
    <property type="match status" value="1"/>
</dbReference>
<feature type="compositionally biased region" description="Basic and acidic residues" evidence="2">
    <location>
        <begin position="269"/>
        <end position="288"/>
    </location>
</feature>
<feature type="compositionally biased region" description="Basic and acidic residues" evidence="2">
    <location>
        <begin position="27"/>
        <end position="53"/>
    </location>
</feature>
<evidence type="ECO:0000256" key="1">
    <source>
        <dbReference type="PROSITE-ProRule" id="PRU00047"/>
    </source>
</evidence>
<dbReference type="SMART" id="SM00343">
    <property type="entry name" value="ZnF_C2HC"/>
    <property type="match status" value="1"/>
</dbReference>
<feature type="compositionally biased region" description="Basic and acidic residues" evidence="2">
    <location>
        <begin position="222"/>
        <end position="241"/>
    </location>
</feature>
<dbReference type="AlphaFoldDB" id="A0A8S3VEE4"/>
<feature type="compositionally biased region" description="Basic and acidic residues" evidence="2">
    <location>
        <begin position="128"/>
        <end position="147"/>
    </location>
</feature>
<keyword evidence="5" id="KW-1185">Reference proteome</keyword>
<feature type="compositionally biased region" description="Basic residues" evidence="2">
    <location>
        <begin position="336"/>
        <end position="348"/>
    </location>
</feature>
<feature type="region of interest" description="Disordered" evidence="2">
    <location>
        <begin position="1"/>
        <end position="395"/>
    </location>
</feature>
<evidence type="ECO:0000313" key="4">
    <source>
        <dbReference type="EMBL" id="CAG2255030.1"/>
    </source>
</evidence>
<evidence type="ECO:0000259" key="3">
    <source>
        <dbReference type="PROSITE" id="PS50158"/>
    </source>
</evidence>
<organism evidence="4 5">
    <name type="scientific">Mytilus edulis</name>
    <name type="common">Blue mussel</name>
    <dbReference type="NCBI Taxonomy" id="6550"/>
    <lineage>
        <taxon>Eukaryota</taxon>
        <taxon>Metazoa</taxon>
        <taxon>Spiralia</taxon>
        <taxon>Lophotrochozoa</taxon>
        <taxon>Mollusca</taxon>
        <taxon>Bivalvia</taxon>
        <taxon>Autobranchia</taxon>
        <taxon>Pteriomorphia</taxon>
        <taxon>Mytilida</taxon>
        <taxon>Mytiloidea</taxon>
        <taxon>Mytilidae</taxon>
        <taxon>Mytilinae</taxon>
        <taxon>Mytilus</taxon>
    </lineage>
</organism>
<feature type="region of interest" description="Disordered" evidence="2">
    <location>
        <begin position="623"/>
        <end position="648"/>
    </location>
</feature>
<feature type="compositionally biased region" description="Basic and acidic residues" evidence="2">
    <location>
        <begin position="366"/>
        <end position="381"/>
    </location>
</feature>
<keyword evidence="1" id="KW-0479">Metal-binding</keyword>
<feature type="compositionally biased region" description="Basic residues" evidence="2">
    <location>
        <begin position="54"/>
        <end position="66"/>
    </location>
</feature>
<feature type="compositionally biased region" description="Basic residues" evidence="2">
    <location>
        <begin position="242"/>
        <end position="254"/>
    </location>
</feature>
<gene>
    <name evidence="4" type="ORF">MEDL_66438</name>
</gene>
<dbReference type="InterPro" id="IPR001878">
    <property type="entry name" value="Znf_CCHC"/>
</dbReference>
<feature type="compositionally biased region" description="Basic residues" evidence="2">
    <location>
        <begin position="289"/>
        <end position="301"/>
    </location>
</feature>
<feature type="compositionally biased region" description="Basic and acidic residues" evidence="2">
    <location>
        <begin position="316"/>
        <end position="335"/>
    </location>
</feature>
<feature type="compositionally biased region" description="Basic residues" evidence="2">
    <location>
        <begin position="195"/>
        <end position="207"/>
    </location>
</feature>
<reference evidence="4" key="1">
    <citation type="submission" date="2021-03" db="EMBL/GenBank/DDBJ databases">
        <authorList>
            <person name="Bekaert M."/>
        </authorList>
    </citation>
    <scope>NUCLEOTIDE SEQUENCE</scope>
</reference>
<evidence type="ECO:0000313" key="5">
    <source>
        <dbReference type="Proteomes" id="UP000683360"/>
    </source>
</evidence>
<feature type="compositionally biased region" description="Basic residues" evidence="2">
    <location>
        <begin position="148"/>
        <end position="160"/>
    </location>
</feature>
<dbReference type="GO" id="GO:0008270">
    <property type="term" value="F:zinc ion binding"/>
    <property type="evidence" value="ECO:0007669"/>
    <property type="project" value="UniProtKB-KW"/>
</dbReference>
<keyword evidence="1" id="KW-0862">Zinc</keyword>
<dbReference type="Proteomes" id="UP000683360">
    <property type="component" value="Unassembled WGS sequence"/>
</dbReference>
<dbReference type="Pfam" id="PF00098">
    <property type="entry name" value="zf-CCHC"/>
    <property type="match status" value="1"/>
</dbReference>
<comment type="caution">
    <text evidence="4">The sequence shown here is derived from an EMBL/GenBank/DDBJ whole genome shotgun (WGS) entry which is preliminary data.</text>
</comment>
<dbReference type="GO" id="GO:0003676">
    <property type="term" value="F:nucleic acid binding"/>
    <property type="evidence" value="ECO:0007669"/>
    <property type="project" value="InterPro"/>
</dbReference>
<dbReference type="InterPro" id="IPR036875">
    <property type="entry name" value="Znf_CCHC_sf"/>
</dbReference>
<dbReference type="Gene3D" id="4.10.60.10">
    <property type="entry name" value="Zinc finger, CCHC-type"/>
    <property type="match status" value="1"/>
</dbReference>
<keyword evidence="1" id="KW-0863">Zinc-finger</keyword>
<dbReference type="SUPFAM" id="SSF57756">
    <property type="entry name" value="Retrovirus zinc finger-like domains"/>
    <property type="match status" value="1"/>
</dbReference>
<protein>
    <recommendedName>
        <fullName evidence="3">CCHC-type domain-containing protein</fullName>
    </recommendedName>
</protein>
<dbReference type="EMBL" id="CAJPWZ010003259">
    <property type="protein sequence ID" value="CAG2255030.1"/>
    <property type="molecule type" value="Genomic_DNA"/>
</dbReference>